<dbReference type="AlphaFoldDB" id="A0AAD8MI59"/>
<dbReference type="EMBL" id="JAUIZM010000007">
    <property type="protein sequence ID" value="KAK1373697.1"/>
    <property type="molecule type" value="Genomic_DNA"/>
</dbReference>
<comment type="caution">
    <text evidence="2">The sequence shown here is derived from an EMBL/GenBank/DDBJ whole genome shotgun (WGS) entry which is preliminary data.</text>
</comment>
<proteinExistence type="predicted"/>
<dbReference type="Proteomes" id="UP001237642">
    <property type="component" value="Unassembled WGS sequence"/>
</dbReference>
<dbReference type="GO" id="GO:0016485">
    <property type="term" value="P:protein processing"/>
    <property type="evidence" value="ECO:0007669"/>
    <property type="project" value="InterPro"/>
</dbReference>
<dbReference type="InterPro" id="IPR039245">
    <property type="entry name" value="TYSND1/DEG15"/>
</dbReference>
<gene>
    <name evidence="2" type="ORF">POM88_029890</name>
</gene>
<evidence type="ECO:0000313" key="2">
    <source>
        <dbReference type="EMBL" id="KAK1373697.1"/>
    </source>
</evidence>
<reference evidence="2" key="1">
    <citation type="submission" date="2023-02" db="EMBL/GenBank/DDBJ databases">
        <title>Genome of toxic invasive species Heracleum sosnowskyi carries increased number of genes despite the absence of recent whole-genome duplications.</title>
        <authorList>
            <person name="Schelkunov M."/>
            <person name="Shtratnikova V."/>
            <person name="Makarenko M."/>
            <person name="Klepikova A."/>
            <person name="Omelchenko D."/>
            <person name="Novikova G."/>
            <person name="Obukhova E."/>
            <person name="Bogdanov V."/>
            <person name="Penin A."/>
            <person name="Logacheva M."/>
        </authorList>
    </citation>
    <scope>NUCLEOTIDE SEQUENCE</scope>
    <source>
        <strain evidence="2">Hsosn_3</strain>
        <tissue evidence="2">Leaf</tissue>
    </source>
</reference>
<sequence length="202" mass="22344">MICLCNDTKKAAACSFEHLIFRRWVIVQGPDPKGLKMRRHAFHHYNSGKTTLSASGMLVPSSLFDPAIAKQIRGDIDASLTGSAFVLTVASVIEPFLSNRDNLAQQPKNTLIADSQIDIMIEKTFKVEKGMGAGLNPRTGSEHEVPEKGISSTKPRDHENIGNSRSPPSRLEFSDMKSLEGNSYVQKVDQFDLKAKKLLLEF</sequence>
<dbReference type="PANTHER" id="PTHR21004">
    <property type="entry name" value="SERINE PROTEASE-RELATED"/>
    <property type="match status" value="1"/>
</dbReference>
<dbReference type="PANTHER" id="PTHR21004:SF0">
    <property type="entry name" value="PEROXISOMAL LEADER PEPTIDE-PROCESSING PROTEASE"/>
    <property type="match status" value="1"/>
</dbReference>
<accession>A0AAD8MI59</accession>
<evidence type="ECO:0000313" key="3">
    <source>
        <dbReference type="Proteomes" id="UP001237642"/>
    </source>
</evidence>
<evidence type="ECO:0000256" key="1">
    <source>
        <dbReference type="SAM" id="MobiDB-lite"/>
    </source>
</evidence>
<dbReference type="GO" id="GO:0005777">
    <property type="term" value="C:peroxisome"/>
    <property type="evidence" value="ECO:0007669"/>
    <property type="project" value="InterPro"/>
</dbReference>
<organism evidence="2 3">
    <name type="scientific">Heracleum sosnowskyi</name>
    <dbReference type="NCBI Taxonomy" id="360622"/>
    <lineage>
        <taxon>Eukaryota</taxon>
        <taxon>Viridiplantae</taxon>
        <taxon>Streptophyta</taxon>
        <taxon>Embryophyta</taxon>
        <taxon>Tracheophyta</taxon>
        <taxon>Spermatophyta</taxon>
        <taxon>Magnoliopsida</taxon>
        <taxon>eudicotyledons</taxon>
        <taxon>Gunneridae</taxon>
        <taxon>Pentapetalae</taxon>
        <taxon>asterids</taxon>
        <taxon>campanulids</taxon>
        <taxon>Apiales</taxon>
        <taxon>Apiaceae</taxon>
        <taxon>Apioideae</taxon>
        <taxon>apioid superclade</taxon>
        <taxon>Tordylieae</taxon>
        <taxon>Tordyliinae</taxon>
        <taxon>Heracleum</taxon>
    </lineage>
</organism>
<reference evidence="2" key="2">
    <citation type="submission" date="2023-05" db="EMBL/GenBank/DDBJ databases">
        <authorList>
            <person name="Schelkunov M.I."/>
        </authorList>
    </citation>
    <scope>NUCLEOTIDE SEQUENCE</scope>
    <source>
        <strain evidence="2">Hsosn_3</strain>
        <tissue evidence="2">Leaf</tissue>
    </source>
</reference>
<feature type="region of interest" description="Disordered" evidence="1">
    <location>
        <begin position="131"/>
        <end position="175"/>
    </location>
</feature>
<dbReference type="GO" id="GO:0004252">
    <property type="term" value="F:serine-type endopeptidase activity"/>
    <property type="evidence" value="ECO:0007669"/>
    <property type="project" value="InterPro"/>
</dbReference>
<keyword evidence="3" id="KW-1185">Reference proteome</keyword>
<protein>
    <submittedName>
        <fullName evidence="2">Uncharacterized protein</fullName>
    </submittedName>
</protein>
<name>A0AAD8MI59_9APIA</name>